<evidence type="ECO:0000313" key="3">
    <source>
        <dbReference type="Proteomes" id="UP001166286"/>
    </source>
</evidence>
<dbReference type="GO" id="GO:0043539">
    <property type="term" value="F:protein serine/threonine kinase activator activity"/>
    <property type="evidence" value="ECO:0007669"/>
    <property type="project" value="TreeGrafter"/>
</dbReference>
<gene>
    <name evidence="2" type="ORF">JMJ35_003117</name>
</gene>
<dbReference type="InterPro" id="IPR013878">
    <property type="entry name" value="Mo25"/>
</dbReference>
<dbReference type="FunFam" id="1.25.10.10:FF:000257">
    <property type="entry name" value="Conidiophore development protein hymA"/>
    <property type="match status" value="1"/>
</dbReference>
<comment type="similarity">
    <text evidence="1">Belongs to the Mo25 family.</text>
</comment>
<comment type="caution">
    <text evidence="2">The sequence shown here is derived from an EMBL/GenBank/DDBJ whole genome shotgun (WGS) entry which is preliminary data.</text>
</comment>
<dbReference type="InterPro" id="IPR016024">
    <property type="entry name" value="ARM-type_fold"/>
</dbReference>
<dbReference type="InterPro" id="IPR011989">
    <property type="entry name" value="ARM-like"/>
</dbReference>
<accession>A0AA39V959</accession>
<dbReference type="Pfam" id="PF08569">
    <property type="entry name" value="Mo25"/>
    <property type="match status" value="1"/>
</dbReference>
<evidence type="ECO:0000313" key="2">
    <source>
        <dbReference type="EMBL" id="KAK0514500.1"/>
    </source>
</evidence>
<sequence>MAFFFRTKAKSDIVKPTKDLLNRLWQVPKLQKTEEEAAKMLGQMKVLLVGNQEVEAASPEQILNLVNTMIQEDFLYVLAHSLHLLPFEGRKDSQTIFCTILRFRPPGSTAEISPALAYVIDERPEVIIELCRGYNHSESVMPCGVVLREIVKNEDVAQIILCDESQENEAAIRINMIDENKPASGNGVFWDFFPCIDKAAFEVSADAFSTFREIITKHKSIVPKYLSVNFELFFERYHSQLIASNSYVTKRQSIKLLGEILLDRANYAVMTAYVDRGKHLKICMNLLRHDRKMVQYESFHVFKVFVANPNKSDEVVRILTQNRDRLLKFLPTFLDDRTEDDQFNDEKAFIIRQIELLPAGA</sequence>
<name>A0AA39V959_9LECA</name>
<evidence type="ECO:0000256" key="1">
    <source>
        <dbReference type="ARBA" id="ARBA00011012"/>
    </source>
</evidence>
<dbReference type="PANTHER" id="PTHR10182:SF3">
    <property type="entry name" value="PROTEIN MO25"/>
    <property type="match status" value="1"/>
</dbReference>
<protein>
    <recommendedName>
        <fullName evidence="4">Conidiophore development protein hymA</fullName>
    </recommendedName>
</protein>
<dbReference type="Proteomes" id="UP001166286">
    <property type="component" value="Unassembled WGS sequence"/>
</dbReference>
<dbReference type="PANTHER" id="PTHR10182">
    <property type="entry name" value="CALCIUM-BINDING PROTEIN 39-RELATED"/>
    <property type="match status" value="1"/>
</dbReference>
<proteinExistence type="inferred from homology"/>
<dbReference type="EMBL" id="JAFEKC020000005">
    <property type="protein sequence ID" value="KAK0514500.1"/>
    <property type="molecule type" value="Genomic_DNA"/>
</dbReference>
<dbReference type="AlphaFoldDB" id="A0AA39V959"/>
<organism evidence="2 3">
    <name type="scientific">Cladonia borealis</name>
    <dbReference type="NCBI Taxonomy" id="184061"/>
    <lineage>
        <taxon>Eukaryota</taxon>
        <taxon>Fungi</taxon>
        <taxon>Dikarya</taxon>
        <taxon>Ascomycota</taxon>
        <taxon>Pezizomycotina</taxon>
        <taxon>Lecanoromycetes</taxon>
        <taxon>OSLEUM clade</taxon>
        <taxon>Lecanoromycetidae</taxon>
        <taxon>Lecanorales</taxon>
        <taxon>Lecanorineae</taxon>
        <taxon>Cladoniaceae</taxon>
        <taxon>Cladonia</taxon>
    </lineage>
</organism>
<keyword evidence="3" id="KW-1185">Reference proteome</keyword>
<dbReference type="Gene3D" id="1.25.10.10">
    <property type="entry name" value="Leucine-rich Repeat Variant"/>
    <property type="match status" value="1"/>
</dbReference>
<dbReference type="GO" id="GO:0035556">
    <property type="term" value="P:intracellular signal transduction"/>
    <property type="evidence" value="ECO:0007669"/>
    <property type="project" value="TreeGrafter"/>
</dbReference>
<reference evidence="2" key="1">
    <citation type="submission" date="2023-03" db="EMBL/GenBank/DDBJ databases">
        <title>Complete genome of Cladonia borealis.</title>
        <authorList>
            <person name="Park H."/>
        </authorList>
    </citation>
    <scope>NUCLEOTIDE SEQUENCE</scope>
    <source>
        <strain evidence="2">ANT050790</strain>
    </source>
</reference>
<dbReference type="SUPFAM" id="SSF48371">
    <property type="entry name" value="ARM repeat"/>
    <property type="match status" value="1"/>
</dbReference>
<dbReference type="GO" id="GO:0005737">
    <property type="term" value="C:cytoplasm"/>
    <property type="evidence" value="ECO:0007669"/>
    <property type="project" value="UniProtKB-ARBA"/>
</dbReference>
<evidence type="ECO:0008006" key="4">
    <source>
        <dbReference type="Google" id="ProtNLM"/>
    </source>
</evidence>